<dbReference type="PANTHER" id="PTHR23088">
    <property type="entry name" value="NITRILASE-RELATED"/>
    <property type="match status" value="1"/>
</dbReference>
<dbReference type="GO" id="GO:0016787">
    <property type="term" value="F:hydrolase activity"/>
    <property type="evidence" value="ECO:0007669"/>
    <property type="project" value="UniProtKB-KW"/>
</dbReference>
<feature type="domain" description="CN hydrolase" evidence="1">
    <location>
        <begin position="2"/>
        <end position="239"/>
    </location>
</feature>
<dbReference type="AlphaFoldDB" id="A0A1I4WC85"/>
<dbReference type="Proteomes" id="UP000199611">
    <property type="component" value="Unassembled WGS sequence"/>
</dbReference>
<dbReference type="PROSITE" id="PS50263">
    <property type="entry name" value="CN_HYDROLASE"/>
    <property type="match status" value="1"/>
</dbReference>
<dbReference type="RefSeq" id="WP_093396518.1">
    <property type="nucleotide sequence ID" value="NZ_FOUU01000016.1"/>
</dbReference>
<organism evidence="2 3">
    <name type="scientific">Thermodesulforhabdus norvegica</name>
    <dbReference type="NCBI Taxonomy" id="39841"/>
    <lineage>
        <taxon>Bacteria</taxon>
        <taxon>Pseudomonadati</taxon>
        <taxon>Thermodesulfobacteriota</taxon>
        <taxon>Syntrophobacteria</taxon>
        <taxon>Syntrophobacterales</taxon>
        <taxon>Thermodesulforhabdaceae</taxon>
        <taxon>Thermodesulforhabdus</taxon>
    </lineage>
</organism>
<dbReference type="InterPro" id="IPR036526">
    <property type="entry name" value="C-N_Hydrolase_sf"/>
</dbReference>
<dbReference type="STRING" id="39841.SAMN05660836_02685"/>
<name>A0A1I4WC85_9BACT</name>
<dbReference type="InterPro" id="IPR003010">
    <property type="entry name" value="C-N_Hydrolase"/>
</dbReference>
<dbReference type="OrthoDB" id="9795543at2"/>
<dbReference type="CDD" id="cd07581">
    <property type="entry name" value="nitrilase_3"/>
    <property type="match status" value="1"/>
</dbReference>
<evidence type="ECO:0000313" key="2">
    <source>
        <dbReference type="EMBL" id="SFN10922.1"/>
    </source>
</evidence>
<dbReference type="Pfam" id="PF00795">
    <property type="entry name" value="CN_hydrolase"/>
    <property type="match status" value="1"/>
</dbReference>
<keyword evidence="2" id="KW-0378">Hydrolase</keyword>
<protein>
    <submittedName>
        <fullName evidence="2">Predicted amidohydrolase</fullName>
    </submittedName>
</protein>
<dbReference type="SUPFAM" id="SSF56317">
    <property type="entry name" value="Carbon-nitrogen hydrolase"/>
    <property type="match status" value="1"/>
</dbReference>
<gene>
    <name evidence="2" type="ORF">SAMN05660836_02685</name>
</gene>
<dbReference type="Gene3D" id="3.60.110.10">
    <property type="entry name" value="Carbon-nitrogen hydrolase"/>
    <property type="match status" value="1"/>
</dbReference>
<sequence>MIKIGLCQIEGNSNPEENLKKAREFFRDAAEKGIELLVFPEMFMALPGNGILPSHVAPAASRFLAEMAGLAKEYGINCIFGFWEPSEDPHRPFNSASLINPEGVEVARYRKLHLFDALKIRESKTSSPGQTLPPVVRIKNLLIGLAICYDLRFSLVFDHLASQNADLVVVISAWYAGTGKEDHWLTLLKARAIEYTCYVAGCNMVGLRFCGRSAAFDPFGMPLGDAGEEEGLLEITVKKERVISVREKLPVLQHRRKDLFQ</sequence>
<accession>A0A1I4WC85</accession>
<evidence type="ECO:0000259" key="1">
    <source>
        <dbReference type="PROSITE" id="PS50263"/>
    </source>
</evidence>
<dbReference type="PANTHER" id="PTHR23088:SF27">
    <property type="entry name" value="DEAMINATED GLUTATHIONE AMIDASE"/>
    <property type="match status" value="1"/>
</dbReference>
<evidence type="ECO:0000313" key="3">
    <source>
        <dbReference type="Proteomes" id="UP000199611"/>
    </source>
</evidence>
<dbReference type="EMBL" id="FOUU01000016">
    <property type="protein sequence ID" value="SFN10922.1"/>
    <property type="molecule type" value="Genomic_DNA"/>
</dbReference>
<keyword evidence="3" id="KW-1185">Reference proteome</keyword>
<proteinExistence type="predicted"/>
<reference evidence="2 3" key="1">
    <citation type="submission" date="2016-10" db="EMBL/GenBank/DDBJ databases">
        <authorList>
            <person name="de Groot N.N."/>
        </authorList>
    </citation>
    <scope>NUCLEOTIDE SEQUENCE [LARGE SCALE GENOMIC DNA]</scope>
    <source>
        <strain evidence="2 3">DSM 9990</strain>
    </source>
</reference>